<evidence type="ECO:0000313" key="1">
    <source>
        <dbReference type="EMBL" id="RXH87300.1"/>
    </source>
</evidence>
<gene>
    <name evidence="1" type="ORF">DVH24_028800</name>
</gene>
<dbReference type="Proteomes" id="UP000290289">
    <property type="component" value="Chromosome 10"/>
</dbReference>
<reference evidence="1 2" key="1">
    <citation type="submission" date="2018-10" db="EMBL/GenBank/DDBJ databases">
        <title>A high-quality apple genome assembly.</title>
        <authorList>
            <person name="Hu J."/>
        </authorList>
    </citation>
    <scope>NUCLEOTIDE SEQUENCE [LARGE SCALE GENOMIC DNA]</scope>
    <source>
        <strain evidence="2">cv. HFTH1</strain>
        <tissue evidence="1">Young leaf</tissue>
    </source>
</reference>
<dbReference type="CDD" id="cd09272">
    <property type="entry name" value="RNase_HI_RT_Ty1"/>
    <property type="match status" value="1"/>
</dbReference>
<accession>A0A498IVS1</accession>
<evidence type="ECO:0000313" key="2">
    <source>
        <dbReference type="Proteomes" id="UP000290289"/>
    </source>
</evidence>
<evidence type="ECO:0008006" key="3">
    <source>
        <dbReference type="Google" id="ProtNLM"/>
    </source>
</evidence>
<protein>
    <recommendedName>
        <fullName evidence="3">Reverse transcriptase Ty1/copia-type domain-containing protein</fullName>
    </recommendedName>
</protein>
<keyword evidence="2" id="KW-1185">Reference proteome</keyword>
<comment type="caution">
    <text evidence="1">The sequence shown here is derived from an EMBL/GenBank/DDBJ whole genome shotgun (WGS) entry which is preliminary data.</text>
</comment>
<sequence>MVYVHLYAALDPSSVGITGHLAWVRNILKDIGVRLFTPPVIHCDNISAIALSANPIRIITLFERGFKKCDLEVSYIPTDEQIADILTKGLYSPAFVQHCYNLKLRNPS</sequence>
<name>A0A498IVS1_MALDO</name>
<dbReference type="EMBL" id="RDQH01000336">
    <property type="protein sequence ID" value="RXH87300.1"/>
    <property type="molecule type" value="Genomic_DNA"/>
</dbReference>
<proteinExistence type="predicted"/>
<organism evidence="1 2">
    <name type="scientific">Malus domestica</name>
    <name type="common">Apple</name>
    <name type="synonym">Pyrus malus</name>
    <dbReference type="NCBI Taxonomy" id="3750"/>
    <lineage>
        <taxon>Eukaryota</taxon>
        <taxon>Viridiplantae</taxon>
        <taxon>Streptophyta</taxon>
        <taxon>Embryophyta</taxon>
        <taxon>Tracheophyta</taxon>
        <taxon>Spermatophyta</taxon>
        <taxon>Magnoliopsida</taxon>
        <taxon>eudicotyledons</taxon>
        <taxon>Gunneridae</taxon>
        <taxon>Pentapetalae</taxon>
        <taxon>rosids</taxon>
        <taxon>fabids</taxon>
        <taxon>Rosales</taxon>
        <taxon>Rosaceae</taxon>
        <taxon>Amygdaloideae</taxon>
        <taxon>Maleae</taxon>
        <taxon>Malus</taxon>
    </lineage>
</organism>
<dbReference type="AlphaFoldDB" id="A0A498IVS1"/>